<protein>
    <submittedName>
        <fullName evidence="1">Uncharacterized protein</fullName>
    </submittedName>
</protein>
<sequence length="23" mass="2782">MLYLIMFRESFRESADDITTKSK</sequence>
<organism evidence="1">
    <name type="scientific">Lepeophtheirus salmonis</name>
    <name type="common">Salmon louse</name>
    <name type="synonym">Caligus salmonis</name>
    <dbReference type="NCBI Taxonomy" id="72036"/>
    <lineage>
        <taxon>Eukaryota</taxon>
        <taxon>Metazoa</taxon>
        <taxon>Ecdysozoa</taxon>
        <taxon>Arthropoda</taxon>
        <taxon>Crustacea</taxon>
        <taxon>Multicrustacea</taxon>
        <taxon>Hexanauplia</taxon>
        <taxon>Copepoda</taxon>
        <taxon>Siphonostomatoida</taxon>
        <taxon>Caligidae</taxon>
        <taxon>Lepeophtheirus</taxon>
    </lineage>
</organism>
<evidence type="ECO:0000313" key="1">
    <source>
        <dbReference type="EMBL" id="CDW39015.1"/>
    </source>
</evidence>
<name>A0A0K2ULS0_LEPSM</name>
<reference evidence="1" key="1">
    <citation type="submission" date="2014-05" db="EMBL/GenBank/DDBJ databases">
        <authorList>
            <person name="Chronopoulou M."/>
        </authorList>
    </citation>
    <scope>NUCLEOTIDE SEQUENCE</scope>
    <source>
        <tissue evidence="1">Whole organism</tissue>
    </source>
</reference>
<proteinExistence type="predicted"/>
<dbReference type="EMBL" id="HACA01021654">
    <property type="protein sequence ID" value="CDW39015.1"/>
    <property type="molecule type" value="Transcribed_RNA"/>
</dbReference>
<accession>A0A0K2ULS0</accession>
<dbReference type="AlphaFoldDB" id="A0A0K2ULS0"/>